<protein>
    <submittedName>
        <fullName evidence="3">Polysaccharide deacetylase family protein</fullName>
    </submittedName>
</protein>
<gene>
    <name evidence="3" type="ORF">H0484_12440</name>
</gene>
<evidence type="ECO:0000259" key="2">
    <source>
        <dbReference type="Pfam" id="PF01522"/>
    </source>
</evidence>
<dbReference type="InterPro" id="IPR011330">
    <property type="entry name" value="Glyco_hydro/deAcase_b/a-brl"/>
</dbReference>
<dbReference type="InterPro" id="IPR051398">
    <property type="entry name" value="Polysacch_Deacetylase"/>
</dbReference>
<organism evidence="3 4">
    <name type="scientific">Mesopusillimonas faecipullorum</name>
    <dbReference type="NCBI Taxonomy" id="2755040"/>
    <lineage>
        <taxon>Bacteria</taxon>
        <taxon>Pseudomonadati</taxon>
        <taxon>Pseudomonadota</taxon>
        <taxon>Betaproteobacteria</taxon>
        <taxon>Burkholderiales</taxon>
        <taxon>Alcaligenaceae</taxon>
        <taxon>Mesopusillimonas</taxon>
    </lineage>
</organism>
<proteinExistence type="predicted"/>
<dbReference type="Proteomes" id="UP000776983">
    <property type="component" value="Unassembled WGS sequence"/>
</dbReference>
<sequence length="211" mass="23242">MLASAAHEGARILEKYGCRGTFYIAGSLTSRQEEGRPAHTLSDILDLQARSHEIGSHGWGHINYAKAVNAEIHTDQSKNLAFLQSHLNQSAGSSFAYPFGQYDLRSKLLTARAHSSCRILGNGLHRQRADLNLLGCHRLYGPGRQQNQWQLLLNTMQPGDWLIVNTHEVEFDCGTYGCTPTDLATFIEAAQSLGSLILPVASAISHYRSQP</sequence>
<reference evidence="3 4" key="1">
    <citation type="submission" date="2020-07" db="EMBL/GenBank/DDBJ databases">
        <title>Pusillimonas sp. nov., isolated from poultry manure in Taiwan.</title>
        <authorList>
            <person name="Lin S.-Y."/>
            <person name="Tang Y.-S."/>
            <person name="Young C.-C."/>
        </authorList>
    </citation>
    <scope>NUCLEOTIDE SEQUENCE [LARGE SCALE GENOMIC DNA]</scope>
    <source>
        <strain evidence="3 4">CC-YST705</strain>
    </source>
</reference>
<dbReference type="Gene3D" id="3.20.20.370">
    <property type="entry name" value="Glycoside hydrolase/deacetylase"/>
    <property type="match status" value="1"/>
</dbReference>
<dbReference type="InterPro" id="IPR002509">
    <property type="entry name" value="NODB_dom"/>
</dbReference>
<evidence type="ECO:0000256" key="1">
    <source>
        <dbReference type="ARBA" id="ARBA00022729"/>
    </source>
</evidence>
<feature type="domain" description="NodB homology" evidence="2">
    <location>
        <begin position="10"/>
        <end position="108"/>
    </location>
</feature>
<accession>A0ABS8CEU3</accession>
<dbReference type="PANTHER" id="PTHR34216:SF11">
    <property type="entry name" value="CHITOOLIGOSACCHARIDE DEACETYLASE"/>
    <property type="match status" value="1"/>
</dbReference>
<keyword evidence="1" id="KW-0732">Signal</keyword>
<dbReference type="Pfam" id="PF01522">
    <property type="entry name" value="Polysacc_deac_1"/>
    <property type="match status" value="1"/>
</dbReference>
<dbReference type="PANTHER" id="PTHR34216">
    <property type="match status" value="1"/>
</dbReference>
<dbReference type="SUPFAM" id="SSF88713">
    <property type="entry name" value="Glycoside hydrolase/deacetylase"/>
    <property type="match status" value="1"/>
</dbReference>
<comment type="caution">
    <text evidence="3">The sequence shown here is derived from an EMBL/GenBank/DDBJ whole genome shotgun (WGS) entry which is preliminary data.</text>
</comment>
<evidence type="ECO:0000313" key="3">
    <source>
        <dbReference type="EMBL" id="MCB5364555.1"/>
    </source>
</evidence>
<keyword evidence="4" id="KW-1185">Reference proteome</keyword>
<evidence type="ECO:0000313" key="4">
    <source>
        <dbReference type="Proteomes" id="UP000776983"/>
    </source>
</evidence>
<name>A0ABS8CEU3_9BURK</name>
<dbReference type="EMBL" id="JACDXW010000006">
    <property type="protein sequence ID" value="MCB5364555.1"/>
    <property type="molecule type" value="Genomic_DNA"/>
</dbReference>